<accession>D1YWE1</accession>
<dbReference type="STRING" id="304371.MCP_0691"/>
<dbReference type="InterPro" id="IPR007157">
    <property type="entry name" value="PspA_VIPP1"/>
</dbReference>
<dbReference type="KEGG" id="mpd:MCP_0691"/>
<sequence length="233" mass="26345">MPGLLSRLTATIKAKLSSLLDMFEDPRETLDYSYKRQLELQTDVKKGVANVITARKRLELQKSKLEANITRLNEQAREAVAAGRDDLAAIALQRKMDMMTQADSITAQIQDLQRQEDKLTDTARKLDVKIEQFRTEKETIKAQYSAAEAKVKIQEATTGIGEEMADVGYAVQRARDKTEEMQARSEAIDTMVEQGTLEDVLGNKDLVEKELEKIKSDAAVKRELETLKQEVKR</sequence>
<dbReference type="EMBL" id="AP011532">
    <property type="protein sequence ID" value="BAI60763.1"/>
    <property type="molecule type" value="Genomic_DNA"/>
</dbReference>
<comment type="similarity">
    <text evidence="1">Belongs to the PspA/Vipp/IM30 family.</text>
</comment>
<dbReference type="eggNOG" id="arCOG04782">
    <property type="taxonomic scope" value="Archaea"/>
</dbReference>
<proteinExistence type="inferred from homology"/>
<evidence type="ECO:0000313" key="4">
    <source>
        <dbReference type="Proteomes" id="UP000001882"/>
    </source>
</evidence>
<name>D1YWE1_METPS</name>
<dbReference type="AlphaFoldDB" id="D1YWE1"/>
<organism evidence="3 4">
    <name type="scientific">Methanocella paludicola (strain DSM 17711 / JCM 13418 / NBRC 101707 / SANAE)</name>
    <dbReference type="NCBI Taxonomy" id="304371"/>
    <lineage>
        <taxon>Archaea</taxon>
        <taxon>Methanobacteriati</taxon>
        <taxon>Methanobacteriota</taxon>
        <taxon>Stenosarchaea group</taxon>
        <taxon>Methanomicrobia</taxon>
        <taxon>Methanocellales</taxon>
        <taxon>Methanocellaceae</taxon>
        <taxon>Methanocella</taxon>
    </lineage>
</organism>
<reference evidence="3 4" key="1">
    <citation type="journal article" date="2007" name="Appl. Environ. Microbiol.">
        <title>Isolation of key methanogens for global methane emission from rice paddy fields: a novel isolate affiliated with the clone cluster rice cluster I.</title>
        <authorList>
            <person name="Sakai S."/>
            <person name="Imachi H."/>
            <person name="Sekiguchi Y."/>
            <person name="Ohashi A."/>
            <person name="Harada H."/>
            <person name="Kamagata Y."/>
        </authorList>
    </citation>
    <scope>NUCLEOTIDE SEQUENCE [LARGE SCALE GENOMIC DNA]</scope>
    <source>
        <strain evidence="4">DSM 17711 / JCM 13418 / NBRC 101707 / SANAE</strain>
    </source>
</reference>
<dbReference type="Proteomes" id="UP000001882">
    <property type="component" value="Chromosome"/>
</dbReference>
<reference evidence="3 4" key="2">
    <citation type="journal article" date="2008" name="Int. J. Syst. Evol. Microbiol.">
        <title>Methanocella paludicola gen. nov., sp. nov., a methane-producing archaeon, the first isolate of the lineage 'Rice Cluster I', and proposal of the new archaeal order Methanocellales ord. nov.</title>
        <authorList>
            <person name="Sakai S."/>
            <person name="Imachi H."/>
            <person name="Hanada S."/>
            <person name="Ohashi A."/>
            <person name="Harada H."/>
            <person name="Kamagata Y."/>
        </authorList>
    </citation>
    <scope>NUCLEOTIDE SEQUENCE [LARGE SCALE GENOMIC DNA]</scope>
    <source>
        <strain evidence="4">DSM 17711 / JCM 13418 / NBRC 101707 / SANAE</strain>
    </source>
</reference>
<gene>
    <name evidence="3" type="ordered locus">MCP_0691</name>
</gene>
<evidence type="ECO:0000256" key="1">
    <source>
        <dbReference type="ARBA" id="ARBA00043985"/>
    </source>
</evidence>
<keyword evidence="4" id="KW-1185">Reference proteome</keyword>
<reference evidence="4" key="3">
    <citation type="journal article" date="2011" name="PLoS ONE">
        <title>Genome sequence of a mesophilic hydrogenotrophic methanogen Methanocella paludicola, the first cultivated representative of the order Methanocellales.</title>
        <authorList>
            <person name="Sakai S."/>
            <person name="Takaki Y."/>
            <person name="Shimamura S."/>
            <person name="Sekine M."/>
            <person name="Tajima T."/>
            <person name="Kosugi H."/>
            <person name="Ichikawa N."/>
            <person name="Tasumi E."/>
            <person name="Hiraki A.T."/>
            <person name="Shimizu A."/>
            <person name="Kato Y."/>
            <person name="Nishiko R."/>
            <person name="Mori K."/>
            <person name="Fujita N."/>
            <person name="Imachi H."/>
            <person name="Takai K."/>
        </authorList>
    </citation>
    <scope>NUCLEOTIDE SEQUENCE [LARGE SCALE GENOMIC DNA]</scope>
    <source>
        <strain evidence="4">DSM 17711 / JCM 13418 / NBRC 101707 / SANAE</strain>
    </source>
</reference>
<protein>
    <submittedName>
        <fullName evidence="3">PspA/IM30 family protein</fullName>
    </submittedName>
</protein>
<evidence type="ECO:0000313" key="3">
    <source>
        <dbReference type="EMBL" id="BAI60763.1"/>
    </source>
</evidence>
<dbReference type="PANTHER" id="PTHR31088">
    <property type="entry name" value="MEMBRANE-ASSOCIATED PROTEIN VIPP1, CHLOROPLASTIC"/>
    <property type="match status" value="1"/>
</dbReference>
<dbReference type="PATRIC" id="fig|304371.9.peg.714"/>
<dbReference type="GeneID" id="8680740"/>
<evidence type="ECO:0000256" key="2">
    <source>
        <dbReference type="SAM" id="Coils"/>
    </source>
</evidence>
<keyword evidence="2" id="KW-0175">Coiled coil</keyword>
<dbReference type="OrthoDB" id="146015at2157"/>
<dbReference type="RefSeq" id="WP_012899443.1">
    <property type="nucleotide sequence ID" value="NC_013665.1"/>
</dbReference>
<dbReference type="InParanoid" id="D1YWE1"/>
<dbReference type="PANTHER" id="PTHR31088:SF6">
    <property type="entry name" value="PHAGE SHOCK PROTEIN A"/>
    <property type="match status" value="1"/>
</dbReference>
<feature type="coiled-coil region" evidence="2">
    <location>
        <begin position="48"/>
        <end position="150"/>
    </location>
</feature>
<dbReference type="Pfam" id="PF04012">
    <property type="entry name" value="PspA_IM30"/>
    <property type="match status" value="1"/>
</dbReference>